<reference evidence="2 3" key="1">
    <citation type="submission" date="2016-09" db="EMBL/GenBank/DDBJ databases">
        <title>Rhizobium oryziradicis sp. nov., isolated from the root of rice.</title>
        <authorList>
            <person name="Zhao J."/>
            <person name="Zhang X."/>
        </authorList>
    </citation>
    <scope>NUCLEOTIDE SEQUENCE [LARGE SCALE GENOMIC DNA]</scope>
    <source>
        <strain evidence="2 3">N19</strain>
    </source>
</reference>
<feature type="compositionally biased region" description="Basic and acidic residues" evidence="1">
    <location>
        <begin position="36"/>
        <end position="45"/>
    </location>
</feature>
<feature type="compositionally biased region" description="Polar residues" evidence="1">
    <location>
        <begin position="1"/>
        <end position="11"/>
    </location>
</feature>
<dbReference type="AlphaFoldDB" id="A0A1Q8ZWB1"/>
<proteinExistence type="predicted"/>
<accession>A0A1Q8ZWB1</accession>
<comment type="caution">
    <text evidence="2">The sequence shown here is derived from an EMBL/GenBank/DDBJ whole genome shotgun (WGS) entry which is preliminary data.</text>
</comment>
<evidence type="ECO:0000313" key="3">
    <source>
        <dbReference type="Proteomes" id="UP000186894"/>
    </source>
</evidence>
<organism evidence="2 3">
    <name type="scientific">Rhizobium oryziradicis</name>
    <dbReference type="NCBI Taxonomy" id="1867956"/>
    <lineage>
        <taxon>Bacteria</taxon>
        <taxon>Pseudomonadati</taxon>
        <taxon>Pseudomonadota</taxon>
        <taxon>Alphaproteobacteria</taxon>
        <taxon>Hyphomicrobiales</taxon>
        <taxon>Rhizobiaceae</taxon>
        <taxon>Rhizobium/Agrobacterium group</taxon>
        <taxon>Rhizobium</taxon>
    </lineage>
</organism>
<sequence>MRIDSHVSTSAAPRMVRGPLSFRPEYATQNTPRHTGRAEENKADWHQAGPQKRQAGSAFK</sequence>
<dbReference type="Proteomes" id="UP000186894">
    <property type="component" value="Unassembled WGS sequence"/>
</dbReference>
<name>A0A1Q8ZWB1_9HYPH</name>
<dbReference type="EMBL" id="MKIM01000021">
    <property type="protein sequence ID" value="OLP46360.1"/>
    <property type="molecule type" value="Genomic_DNA"/>
</dbReference>
<gene>
    <name evidence="2" type="ORF">BJF95_04090</name>
</gene>
<protein>
    <submittedName>
        <fullName evidence="2">Uncharacterized protein</fullName>
    </submittedName>
</protein>
<evidence type="ECO:0000256" key="1">
    <source>
        <dbReference type="SAM" id="MobiDB-lite"/>
    </source>
</evidence>
<keyword evidence="3" id="KW-1185">Reference proteome</keyword>
<feature type="region of interest" description="Disordered" evidence="1">
    <location>
        <begin position="1"/>
        <end position="60"/>
    </location>
</feature>
<evidence type="ECO:0000313" key="2">
    <source>
        <dbReference type="EMBL" id="OLP46360.1"/>
    </source>
</evidence>